<keyword evidence="16" id="KW-1185">Reference proteome</keyword>
<keyword evidence="8 10" id="KW-0570">Pentose shunt</keyword>
<protein>
    <recommendedName>
        <fullName evidence="5 10">6-phosphogluconate dehydrogenase, decarboxylating</fullName>
        <ecNumber evidence="4 10">1.1.1.44</ecNumber>
    </recommendedName>
</protein>
<evidence type="ECO:0000259" key="14">
    <source>
        <dbReference type="SMART" id="SM01350"/>
    </source>
</evidence>
<dbReference type="InterPro" id="IPR006113">
    <property type="entry name" value="6PGDH_Gnd/GntZ"/>
</dbReference>
<keyword evidence="7 13" id="KW-0311">Gluconate utilization</keyword>
<dbReference type="InterPro" id="IPR008927">
    <property type="entry name" value="6-PGluconate_DH-like_C_sf"/>
</dbReference>
<evidence type="ECO:0000256" key="9">
    <source>
        <dbReference type="ARBA" id="ARBA00048640"/>
    </source>
</evidence>
<feature type="binding site" description="in other chain" evidence="12">
    <location>
        <begin position="128"/>
        <end position="130"/>
    </location>
    <ligand>
        <name>substrate</name>
        <note>ligand shared between dimeric partners</note>
    </ligand>
</feature>
<feature type="binding site" description="in other chain" evidence="12">
    <location>
        <position position="102"/>
    </location>
    <ligand>
        <name>substrate</name>
        <note>ligand shared between dimeric partners</note>
    </ligand>
</feature>
<feature type="binding site" description="in other chain" evidence="12">
    <location>
        <position position="288"/>
    </location>
    <ligand>
        <name>substrate</name>
        <note>ligand shared between dimeric partners</note>
    </ligand>
</feature>
<dbReference type="GO" id="GO:0006098">
    <property type="term" value="P:pentose-phosphate shunt"/>
    <property type="evidence" value="ECO:0007669"/>
    <property type="project" value="UniProtKB-KW"/>
</dbReference>
<reference evidence="15" key="2">
    <citation type="submission" date="2023-01" db="EMBL/GenBank/DDBJ databases">
        <title>Draft genome sequence of Portibacter lacus strain NBRC 108769.</title>
        <authorList>
            <person name="Sun Q."/>
            <person name="Mori K."/>
        </authorList>
    </citation>
    <scope>NUCLEOTIDE SEQUENCE</scope>
    <source>
        <strain evidence="15">NBRC 108769</strain>
    </source>
</reference>
<dbReference type="InterPro" id="IPR013328">
    <property type="entry name" value="6PGD_dom2"/>
</dbReference>
<dbReference type="AlphaFoldDB" id="A0AA37SWQ5"/>
<dbReference type="FunFam" id="1.20.5.320:FF:000001">
    <property type="entry name" value="6-phosphogluconate dehydrogenase, decarboxylating"/>
    <property type="match status" value="1"/>
</dbReference>
<evidence type="ECO:0000256" key="6">
    <source>
        <dbReference type="ARBA" id="ARBA00023002"/>
    </source>
</evidence>
<feature type="binding site" description="in other chain" evidence="12">
    <location>
        <position position="191"/>
    </location>
    <ligand>
        <name>substrate</name>
        <note>ligand shared between dimeric partners</note>
    </ligand>
</feature>
<evidence type="ECO:0000313" key="16">
    <source>
        <dbReference type="Proteomes" id="UP001156666"/>
    </source>
</evidence>
<dbReference type="InterPro" id="IPR036291">
    <property type="entry name" value="NAD(P)-bd_dom_sf"/>
</dbReference>
<dbReference type="NCBIfam" id="NF006765">
    <property type="entry name" value="PRK09287.1"/>
    <property type="match status" value="1"/>
</dbReference>
<evidence type="ECO:0000256" key="12">
    <source>
        <dbReference type="PIRSR" id="PIRSR000109-2"/>
    </source>
</evidence>
<proteinExistence type="inferred from homology"/>
<comment type="subunit">
    <text evidence="10">Homodimer.</text>
</comment>
<dbReference type="Proteomes" id="UP001156666">
    <property type="component" value="Unassembled WGS sequence"/>
</dbReference>
<dbReference type="PANTHER" id="PTHR11811">
    <property type="entry name" value="6-PHOSPHOGLUCONATE DEHYDROGENASE"/>
    <property type="match status" value="1"/>
</dbReference>
<feature type="binding site" evidence="12">
    <location>
        <position position="445"/>
    </location>
    <ligand>
        <name>substrate</name>
        <note>ligand shared between dimeric partners</note>
    </ligand>
</feature>
<keyword evidence="10 13" id="KW-0521">NADP</keyword>
<dbReference type="SUPFAM" id="SSF48179">
    <property type="entry name" value="6-phosphogluconate dehydrogenase C-terminal domain-like"/>
    <property type="match status" value="1"/>
</dbReference>
<evidence type="ECO:0000256" key="8">
    <source>
        <dbReference type="ARBA" id="ARBA00023126"/>
    </source>
</evidence>
<dbReference type="FunFam" id="1.10.1040.10:FF:000002">
    <property type="entry name" value="6-phosphogluconate dehydrogenase, decarboxylating"/>
    <property type="match status" value="1"/>
</dbReference>
<comment type="function">
    <text evidence="1 10">Catalyzes the oxidative decarboxylation of 6-phosphogluconate to ribulose 5-phosphate and CO(2), with concomitant reduction of NADP to NADPH.</text>
</comment>
<sequence>MKYDFGMVGLGVMGRNFILNVADNGYTAFGLDLNQESVTALQNEGGDIAKVNASTDAKTFVENLSVPRKIMLLVPAGRAVDMVIESLLPHLNEGDLLIDGGNSYFKDTDRREKYLTDKGFHYLGVGVSGGAKGARKGPSIMPGGSASAYKYIEPIFQAVAANAKDGKPCVAYLGPRSAGNYVKMVHNGIEYGMMQLTGEIYDLLRKSADFTNDELHDIFAKWNNGRLKSFLVEITSEIFKQDDDKGDGRLIDKILDKAKQKGTGKWTSQNAMDIGIPVPTIDIAVSMREISALKSERVQADNVYDRPSVLPIDKAELVEHAEKALYFSFICAYAQGLHQLASASKEYEYDLDIATIAQIWRAGCIIRAELLEDITTAFNENEELTNLLMAPAFVDKIHGTVASVRRLVSYAVQSGIPVPGLSNSMTYFDAYTASELPLNLIQAQRDHFGSHTYERNDMEGIFHTEWGE</sequence>
<evidence type="ECO:0000256" key="1">
    <source>
        <dbReference type="ARBA" id="ARBA00002526"/>
    </source>
</evidence>
<dbReference type="GO" id="GO:0019521">
    <property type="term" value="P:D-gluconate metabolic process"/>
    <property type="evidence" value="ECO:0007669"/>
    <property type="project" value="UniProtKB-KW"/>
</dbReference>
<evidence type="ECO:0000256" key="11">
    <source>
        <dbReference type="PIRSR" id="PIRSR000109-1"/>
    </source>
</evidence>
<dbReference type="PIRSF" id="PIRSF000109">
    <property type="entry name" value="6PGD"/>
    <property type="match status" value="1"/>
</dbReference>
<dbReference type="InterPro" id="IPR006183">
    <property type="entry name" value="Pgluconate_DH"/>
</dbReference>
<feature type="active site" description="Proton acceptor" evidence="11">
    <location>
        <position position="183"/>
    </location>
</feature>
<dbReference type="PRINTS" id="PR00076">
    <property type="entry name" value="6PGDHDRGNASE"/>
</dbReference>
<dbReference type="NCBIfam" id="TIGR00873">
    <property type="entry name" value="gnd"/>
    <property type="match status" value="1"/>
</dbReference>
<evidence type="ECO:0000256" key="4">
    <source>
        <dbReference type="ARBA" id="ARBA00013011"/>
    </source>
</evidence>
<keyword evidence="6 10" id="KW-0560">Oxidoreductase</keyword>
<comment type="similarity">
    <text evidence="3 10 13">Belongs to the 6-phosphogluconate dehydrogenase family.</text>
</comment>
<feature type="active site" description="Proton donor" evidence="11">
    <location>
        <position position="190"/>
    </location>
</feature>
<comment type="caution">
    <text evidence="15">The sequence shown here is derived from an EMBL/GenBank/DDBJ whole genome shotgun (WGS) entry which is preliminary data.</text>
</comment>
<feature type="binding site" description="in other chain" evidence="12">
    <location>
        <position position="261"/>
    </location>
    <ligand>
        <name>substrate</name>
        <note>ligand shared between dimeric partners</note>
    </ligand>
</feature>
<dbReference type="EMBL" id="BSOH01000037">
    <property type="protein sequence ID" value="GLR20196.1"/>
    <property type="molecule type" value="Genomic_DNA"/>
</dbReference>
<evidence type="ECO:0000256" key="13">
    <source>
        <dbReference type="RuleBase" id="RU000485"/>
    </source>
</evidence>
<dbReference type="SUPFAM" id="SSF51735">
    <property type="entry name" value="NAD(P)-binding Rossmann-fold domains"/>
    <property type="match status" value="1"/>
</dbReference>
<feature type="domain" description="6-phosphogluconate dehydrogenase C-terminal" evidence="14">
    <location>
        <begin position="179"/>
        <end position="467"/>
    </location>
</feature>
<dbReference type="GO" id="GO:0004616">
    <property type="term" value="F:phosphogluconate dehydrogenase (decarboxylating) activity"/>
    <property type="evidence" value="ECO:0007669"/>
    <property type="project" value="UniProtKB-EC"/>
</dbReference>
<evidence type="ECO:0000256" key="3">
    <source>
        <dbReference type="ARBA" id="ARBA00008419"/>
    </source>
</evidence>
<comment type="catalytic activity">
    <reaction evidence="9 10 13">
        <text>6-phospho-D-gluconate + NADP(+) = D-ribulose 5-phosphate + CO2 + NADPH</text>
        <dbReference type="Rhea" id="RHEA:10116"/>
        <dbReference type="ChEBI" id="CHEBI:16526"/>
        <dbReference type="ChEBI" id="CHEBI:57783"/>
        <dbReference type="ChEBI" id="CHEBI:58121"/>
        <dbReference type="ChEBI" id="CHEBI:58349"/>
        <dbReference type="ChEBI" id="CHEBI:58759"/>
        <dbReference type="EC" id="1.1.1.44"/>
    </reaction>
</comment>
<feature type="binding site" evidence="12">
    <location>
        <position position="451"/>
    </location>
    <ligand>
        <name>substrate</name>
        <note>ligand shared between dimeric partners</note>
    </ligand>
</feature>
<organism evidence="15 16">
    <name type="scientific">Portibacter lacus</name>
    <dbReference type="NCBI Taxonomy" id="1099794"/>
    <lineage>
        <taxon>Bacteria</taxon>
        <taxon>Pseudomonadati</taxon>
        <taxon>Bacteroidota</taxon>
        <taxon>Saprospiria</taxon>
        <taxon>Saprospirales</taxon>
        <taxon>Haliscomenobacteraceae</taxon>
        <taxon>Portibacter</taxon>
    </lineage>
</organism>
<dbReference type="InterPro" id="IPR006114">
    <property type="entry name" value="6PGDH_C"/>
</dbReference>
<dbReference type="Gene3D" id="1.20.5.320">
    <property type="entry name" value="6-Phosphogluconate Dehydrogenase, domain 3"/>
    <property type="match status" value="1"/>
</dbReference>
<accession>A0AA37SWQ5</accession>
<dbReference type="Gene3D" id="3.40.50.720">
    <property type="entry name" value="NAD(P)-binding Rossmann-like Domain"/>
    <property type="match status" value="1"/>
</dbReference>
<feature type="binding site" description="in other chain" evidence="12">
    <location>
        <begin position="186"/>
        <end position="187"/>
    </location>
    <ligand>
        <name>substrate</name>
        <note>ligand shared between dimeric partners</note>
    </ligand>
</feature>
<evidence type="ECO:0000256" key="2">
    <source>
        <dbReference type="ARBA" id="ARBA00004874"/>
    </source>
</evidence>
<dbReference type="Gene3D" id="1.10.1040.10">
    <property type="entry name" value="N-(1-d-carboxylethyl)-l-norvaline Dehydrogenase, domain 2"/>
    <property type="match status" value="1"/>
</dbReference>
<dbReference type="Pfam" id="PF03446">
    <property type="entry name" value="NAD_binding_2"/>
    <property type="match status" value="1"/>
</dbReference>
<dbReference type="Pfam" id="PF00393">
    <property type="entry name" value="6PGD"/>
    <property type="match status" value="1"/>
</dbReference>
<evidence type="ECO:0000256" key="7">
    <source>
        <dbReference type="ARBA" id="ARBA00023064"/>
    </source>
</evidence>
<evidence type="ECO:0000256" key="5">
    <source>
        <dbReference type="ARBA" id="ARBA00018193"/>
    </source>
</evidence>
<reference evidence="15" key="1">
    <citation type="journal article" date="2014" name="Int. J. Syst. Evol. Microbiol.">
        <title>Complete genome sequence of Corynebacterium casei LMG S-19264T (=DSM 44701T), isolated from a smear-ripened cheese.</title>
        <authorList>
            <consortium name="US DOE Joint Genome Institute (JGI-PGF)"/>
            <person name="Walter F."/>
            <person name="Albersmeier A."/>
            <person name="Kalinowski J."/>
            <person name="Ruckert C."/>
        </authorList>
    </citation>
    <scope>NUCLEOTIDE SEQUENCE</scope>
    <source>
        <strain evidence="15">NBRC 108769</strain>
    </source>
</reference>
<dbReference type="SMART" id="SM01350">
    <property type="entry name" value="6PGD"/>
    <property type="match status" value="1"/>
</dbReference>
<comment type="pathway">
    <text evidence="2 10 13">Carbohydrate degradation; pentose phosphate pathway; D-ribulose 5-phosphate from D-glucose 6-phosphate (oxidative stage): step 3/3.</text>
</comment>
<dbReference type="EC" id="1.1.1.44" evidence="4 10"/>
<dbReference type="InterPro" id="IPR006115">
    <property type="entry name" value="6PGDH_NADP-bd"/>
</dbReference>
<gene>
    <name evidence="15" type="primary">gnd</name>
    <name evidence="15" type="ORF">GCM10007940_48120</name>
</gene>
<dbReference type="RefSeq" id="WP_235295533.1">
    <property type="nucleotide sequence ID" value="NZ_BSOH01000037.1"/>
</dbReference>
<name>A0AA37SWQ5_9BACT</name>
<evidence type="ECO:0000313" key="15">
    <source>
        <dbReference type="EMBL" id="GLR20196.1"/>
    </source>
</evidence>
<dbReference type="GO" id="GO:0050661">
    <property type="term" value="F:NADP binding"/>
    <property type="evidence" value="ECO:0007669"/>
    <property type="project" value="InterPro"/>
</dbReference>
<evidence type="ECO:0000256" key="10">
    <source>
        <dbReference type="PIRNR" id="PIRNR000109"/>
    </source>
</evidence>